<dbReference type="InterPro" id="IPR050951">
    <property type="entry name" value="Retrovirus_Pol_polyprotein"/>
</dbReference>
<comment type="caution">
    <text evidence="5">The sequence shown here is derived from an EMBL/GenBank/DDBJ whole genome shotgun (WGS) entry which is preliminary data.</text>
</comment>
<evidence type="ECO:0000313" key="6">
    <source>
        <dbReference type="Proteomes" id="UP000554235"/>
    </source>
</evidence>
<dbReference type="GO" id="GO:0005739">
    <property type="term" value="C:mitochondrion"/>
    <property type="evidence" value="ECO:0007669"/>
    <property type="project" value="UniProtKB-SubCell"/>
</dbReference>
<dbReference type="Pfam" id="PF17919">
    <property type="entry name" value="RT_RNaseH_2"/>
    <property type="match status" value="1"/>
</dbReference>
<feature type="non-terminal residue" evidence="5">
    <location>
        <position position="1"/>
    </location>
</feature>
<dbReference type="AlphaFoldDB" id="A0A8H4LRL6"/>
<keyword evidence="3" id="KW-0511">Multifunctional enzyme</keyword>
<dbReference type="Gene3D" id="3.30.70.270">
    <property type="match status" value="1"/>
</dbReference>
<dbReference type="PANTHER" id="PTHR37984">
    <property type="entry name" value="PROTEIN CBG26694"/>
    <property type="match status" value="1"/>
</dbReference>
<dbReference type="FunFam" id="3.30.70.270:FF:000020">
    <property type="entry name" value="Transposon Tf2-6 polyprotein-like Protein"/>
    <property type="match status" value="1"/>
</dbReference>
<gene>
    <name evidence="5" type="ORF">FALBO_220</name>
</gene>
<evidence type="ECO:0000313" key="5">
    <source>
        <dbReference type="EMBL" id="KAF4472883.1"/>
    </source>
</evidence>
<protein>
    <submittedName>
        <fullName evidence="5">Pol poly</fullName>
    </submittedName>
</protein>
<keyword evidence="6" id="KW-1185">Reference proteome</keyword>
<accession>A0A8H4LRL6</accession>
<evidence type="ECO:0000259" key="4">
    <source>
        <dbReference type="Pfam" id="PF17919"/>
    </source>
</evidence>
<dbReference type="InterPro" id="IPR041577">
    <property type="entry name" value="RT_RNaseH_2"/>
</dbReference>
<dbReference type="PANTHER" id="PTHR37984:SF5">
    <property type="entry name" value="PROTEIN NYNRIN-LIKE"/>
    <property type="match status" value="1"/>
</dbReference>
<dbReference type="CDD" id="cd09274">
    <property type="entry name" value="RNase_HI_RT_Ty3"/>
    <property type="match status" value="1"/>
</dbReference>
<reference evidence="5 6" key="1">
    <citation type="submission" date="2020-01" db="EMBL/GenBank/DDBJ databases">
        <title>Identification and distribution of gene clusters putatively required for synthesis of sphingolipid metabolism inhibitors in phylogenetically diverse species of the filamentous fungus Fusarium.</title>
        <authorList>
            <person name="Kim H.-S."/>
            <person name="Busman M."/>
            <person name="Brown D.W."/>
            <person name="Divon H."/>
            <person name="Uhlig S."/>
            <person name="Proctor R.H."/>
        </authorList>
    </citation>
    <scope>NUCLEOTIDE SEQUENCE [LARGE SCALE GENOMIC DNA]</scope>
    <source>
        <strain evidence="5 6">NRRL 20459</strain>
    </source>
</reference>
<organism evidence="5 6">
    <name type="scientific">Fusarium albosuccineum</name>
    <dbReference type="NCBI Taxonomy" id="1237068"/>
    <lineage>
        <taxon>Eukaryota</taxon>
        <taxon>Fungi</taxon>
        <taxon>Dikarya</taxon>
        <taxon>Ascomycota</taxon>
        <taxon>Pezizomycotina</taxon>
        <taxon>Sordariomycetes</taxon>
        <taxon>Hypocreomycetidae</taxon>
        <taxon>Hypocreales</taxon>
        <taxon>Nectriaceae</taxon>
        <taxon>Fusarium</taxon>
        <taxon>Fusarium decemcellulare species complex</taxon>
    </lineage>
</organism>
<name>A0A8H4LRL6_9HYPO</name>
<proteinExistence type="predicted"/>
<dbReference type="SUPFAM" id="SSF56672">
    <property type="entry name" value="DNA/RNA polymerases"/>
    <property type="match status" value="1"/>
</dbReference>
<sequence length="259" mass="30019">DANLLVEPTKSTFHASEVEYLGHIISHNEIRMDPKKIAAVKDWPKPRQEHMVKEVQAFLGFANYYRRFLKNFSRIAGPLTELTKKGKPPLWGPRQQDAFDKIKNLILSEPVLKMFDPTRPIELETDSSDFALGAQIGQRDDEGLLHPIAFYSYKLHGAELNYPIYDKEFLAIVNAFKAFRHYLLGSHHQIKVYTDHKNISHFAKTQELSGRQVRYAEYLSEFDYIIIHRKGSENGRADAISRRCDFDTGKIRTNDQLLR</sequence>
<dbReference type="GO" id="GO:0004519">
    <property type="term" value="F:endonuclease activity"/>
    <property type="evidence" value="ECO:0007669"/>
    <property type="project" value="UniProtKB-KW"/>
</dbReference>
<feature type="non-terminal residue" evidence="5">
    <location>
        <position position="259"/>
    </location>
</feature>
<dbReference type="GO" id="GO:0003964">
    <property type="term" value="F:RNA-directed DNA polymerase activity"/>
    <property type="evidence" value="ECO:0007669"/>
    <property type="project" value="UniProtKB-KW"/>
</dbReference>
<dbReference type="InterPro" id="IPR043128">
    <property type="entry name" value="Rev_trsase/Diguanyl_cyclase"/>
</dbReference>
<evidence type="ECO:0000256" key="1">
    <source>
        <dbReference type="ARBA" id="ARBA00004173"/>
    </source>
</evidence>
<evidence type="ECO:0000256" key="3">
    <source>
        <dbReference type="ARBA" id="ARBA00023268"/>
    </source>
</evidence>
<keyword evidence="2" id="KW-0496">Mitochondrion</keyword>
<dbReference type="EMBL" id="JAADYS010000028">
    <property type="protein sequence ID" value="KAF4472883.1"/>
    <property type="molecule type" value="Genomic_DNA"/>
</dbReference>
<dbReference type="GO" id="GO:0016787">
    <property type="term" value="F:hydrolase activity"/>
    <property type="evidence" value="ECO:0007669"/>
    <property type="project" value="UniProtKB-KW"/>
</dbReference>
<evidence type="ECO:0000256" key="2">
    <source>
        <dbReference type="ARBA" id="ARBA00023128"/>
    </source>
</evidence>
<dbReference type="InterPro" id="IPR043502">
    <property type="entry name" value="DNA/RNA_pol_sf"/>
</dbReference>
<dbReference type="OrthoDB" id="5094105at2759"/>
<dbReference type="Proteomes" id="UP000554235">
    <property type="component" value="Unassembled WGS sequence"/>
</dbReference>
<feature type="domain" description="Reverse transcriptase/retrotransposon-derived protein RNase H-like" evidence="4">
    <location>
        <begin position="91"/>
        <end position="189"/>
    </location>
</feature>
<comment type="subcellular location">
    <subcellularLocation>
        <location evidence="1">Mitochondrion</location>
    </subcellularLocation>
</comment>